<protein>
    <submittedName>
        <fullName evidence="1">CLUMA_CG014782, isoform A</fullName>
    </submittedName>
</protein>
<accession>A0A1J1ILY5</accession>
<evidence type="ECO:0000313" key="1">
    <source>
        <dbReference type="EMBL" id="CRL01235.1"/>
    </source>
</evidence>
<name>A0A1J1ILY5_9DIPT</name>
<dbReference type="Proteomes" id="UP000183832">
    <property type="component" value="Unassembled WGS sequence"/>
</dbReference>
<keyword evidence="2" id="KW-1185">Reference proteome</keyword>
<reference evidence="1 2" key="1">
    <citation type="submission" date="2015-04" db="EMBL/GenBank/DDBJ databases">
        <authorList>
            <person name="Syromyatnikov M.Y."/>
            <person name="Popov V.N."/>
        </authorList>
    </citation>
    <scope>NUCLEOTIDE SEQUENCE [LARGE SCALE GENOMIC DNA]</scope>
</reference>
<dbReference type="AlphaFoldDB" id="A0A1J1ILY5"/>
<organism evidence="1 2">
    <name type="scientific">Clunio marinus</name>
    <dbReference type="NCBI Taxonomy" id="568069"/>
    <lineage>
        <taxon>Eukaryota</taxon>
        <taxon>Metazoa</taxon>
        <taxon>Ecdysozoa</taxon>
        <taxon>Arthropoda</taxon>
        <taxon>Hexapoda</taxon>
        <taxon>Insecta</taxon>
        <taxon>Pterygota</taxon>
        <taxon>Neoptera</taxon>
        <taxon>Endopterygota</taxon>
        <taxon>Diptera</taxon>
        <taxon>Nematocera</taxon>
        <taxon>Chironomoidea</taxon>
        <taxon>Chironomidae</taxon>
        <taxon>Clunio</taxon>
    </lineage>
</organism>
<sequence>MKIKTLSFLHKSHKTVNSSRQTIRGKKKLRITRKTHSCKIDKDVTDLVHISRGKLSGGFKTVGFGFQEVETNNLFK</sequence>
<gene>
    <name evidence="1" type="ORF">CLUMA_CG014782</name>
</gene>
<dbReference type="EMBL" id="CVRI01000055">
    <property type="protein sequence ID" value="CRL01235.1"/>
    <property type="molecule type" value="Genomic_DNA"/>
</dbReference>
<proteinExistence type="predicted"/>
<evidence type="ECO:0000313" key="2">
    <source>
        <dbReference type="Proteomes" id="UP000183832"/>
    </source>
</evidence>